<keyword evidence="5" id="KW-1185">Reference proteome</keyword>
<dbReference type="OrthoDB" id="439808at2759"/>
<dbReference type="EMBL" id="KE124144">
    <property type="protein sequence ID" value="EPB81861.1"/>
    <property type="molecule type" value="Genomic_DNA"/>
</dbReference>
<dbReference type="Gene3D" id="3.30.70.330">
    <property type="match status" value="1"/>
</dbReference>
<dbReference type="VEuPathDB" id="FungiDB:HMPREF1544_11410"/>
<evidence type="ECO:0000256" key="1">
    <source>
        <dbReference type="ARBA" id="ARBA00022884"/>
    </source>
</evidence>
<gene>
    <name evidence="4" type="ORF">HMPREF1544_11410</name>
</gene>
<dbReference type="AlphaFoldDB" id="S2IVZ8"/>
<dbReference type="PANTHER" id="PTHR48027">
    <property type="entry name" value="HETEROGENEOUS NUCLEAR RIBONUCLEOPROTEIN 87F-RELATED"/>
    <property type="match status" value="1"/>
</dbReference>
<dbReference type="STRING" id="1220926.S2IVZ8"/>
<evidence type="ECO:0000313" key="5">
    <source>
        <dbReference type="Proteomes" id="UP000014254"/>
    </source>
</evidence>
<dbReference type="InterPro" id="IPR012677">
    <property type="entry name" value="Nucleotide-bd_a/b_plait_sf"/>
</dbReference>
<dbReference type="Pfam" id="PF00076">
    <property type="entry name" value="RRM_1"/>
    <property type="match status" value="1"/>
</dbReference>
<dbReference type="InterPro" id="IPR000504">
    <property type="entry name" value="RRM_dom"/>
</dbReference>
<accession>S2IVZ8</accession>
<dbReference type="SUPFAM" id="SSF54928">
    <property type="entry name" value="RNA-binding domain, RBD"/>
    <property type="match status" value="1"/>
</dbReference>
<dbReference type="OMA" id="YVEYGEV"/>
<reference evidence="5" key="1">
    <citation type="submission" date="2013-05" db="EMBL/GenBank/DDBJ databases">
        <title>The Genome sequence of Mucor circinelloides f. circinelloides 1006PhL.</title>
        <authorList>
            <consortium name="The Broad Institute Genomics Platform"/>
            <person name="Cuomo C."/>
            <person name="Earl A."/>
            <person name="Findley K."/>
            <person name="Lee S.C."/>
            <person name="Walker B."/>
            <person name="Young S."/>
            <person name="Zeng Q."/>
            <person name="Gargeya S."/>
            <person name="Fitzgerald M."/>
            <person name="Haas B."/>
            <person name="Abouelleil A."/>
            <person name="Allen A.W."/>
            <person name="Alvarado L."/>
            <person name="Arachchi H.M."/>
            <person name="Berlin A.M."/>
            <person name="Chapman S.B."/>
            <person name="Gainer-Dewar J."/>
            <person name="Goldberg J."/>
            <person name="Griggs A."/>
            <person name="Gujja S."/>
            <person name="Hansen M."/>
            <person name="Howarth C."/>
            <person name="Imamovic A."/>
            <person name="Ireland A."/>
            <person name="Larimer J."/>
            <person name="McCowan C."/>
            <person name="Murphy C."/>
            <person name="Pearson M."/>
            <person name="Poon T.W."/>
            <person name="Priest M."/>
            <person name="Roberts A."/>
            <person name="Saif S."/>
            <person name="Shea T."/>
            <person name="Sisk P."/>
            <person name="Sykes S."/>
            <person name="Wortman J."/>
            <person name="Nusbaum C."/>
            <person name="Birren B."/>
        </authorList>
    </citation>
    <scope>NUCLEOTIDE SEQUENCE [LARGE SCALE GENOMIC DNA]</scope>
    <source>
        <strain evidence="5">1006PhL</strain>
    </source>
</reference>
<organism evidence="4 5">
    <name type="scientific">Mucor circinelloides f. circinelloides (strain 1006PhL)</name>
    <name type="common">Mucormycosis agent</name>
    <name type="synonym">Calyptromyces circinelloides</name>
    <dbReference type="NCBI Taxonomy" id="1220926"/>
    <lineage>
        <taxon>Eukaryota</taxon>
        <taxon>Fungi</taxon>
        <taxon>Fungi incertae sedis</taxon>
        <taxon>Mucoromycota</taxon>
        <taxon>Mucoromycotina</taxon>
        <taxon>Mucoromycetes</taxon>
        <taxon>Mucorales</taxon>
        <taxon>Mucorineae</taxon>
        <taxon>Mucoraceae</taxon>
        <taxon>Mucor</taxon>
    </lineage>
</organism>
<name>S2IVZ8_MUCC1</name>
<evidence type="ECO:0000256" key="2">
    <source>
        <dbReference type="PROSITE-ProRule" id="PRU00176"/>
    </source>
</evidence>
<dbReference type="Proteomes" id="UP000014254">
    <property type="component" value="Unassembled WGS sequence"/>
</dbReference>
<protein>
    <recommendedName>
        <fullName evidence="3">RRM domain-containing protein</fullName>
    </recommendedName>
</protein>
<sequence>MSNRIYVEYGEVANAAILRDTDTGRSRGFGFLTFIGEQSAQAAVAALNGQEFDGEKMNVSMNQ</sequence>
<dbReference type="InParanoid" id="S2IVZ8"/>
<feature type="domain" description="RRM" evidence="3">
    <location>
        <begin position="1"/>
        <end position="63"/>
    </location>
</feature>
<evidence type="ECO:0000313" key="4">
    <source>
        <dbReference type="EMBL" id="EPB81861.1"/>
    </source>
</evidence>
<evidence type="ECO:0000259" key="3">
    <source>
        <dbReference type="PROSITE" id="PS50102"/>
    </source>
</evidence>
<proteinExistence type="predicted"/>
<dbReference type="InterPro" id="IPR052462">
    <property type="entry name" value="SLIRP/GR-RBP-like"/>
</dbReference>
<dbReference type="GO" id="GO:0003723">
    <property type="term" value="F:RNA binding"/>
    <property type="evidence" value="ECO:0007669"/>
    <property type="project" value="UniProtKB-UniRule"/>
</dbReference>
<keyword evidence="1 2" id="KW-0694">RNA-binding</keyword>
<dbReference type="PROSITE" id="PS50102">
    <property type="entry name" value="RRM"/>
    <property type="match status" value="1"/>
</dbReference>
<dbReference type="SMART" id="SM00360">
    <property type="entry name" value="RRM"/>
    <property type="match status" value="1"/>
</dbReference>
<dbReference type="InterPro" id="IPR035979">
    <property type="entry name" value="RBD_domain_sf"/>
</dbReference>